<name>A0ABN8AT25_CHISP</name>
<feature type="domain" description="Major facilitator superfamily (MFS) profile" evidence="7">
    <location>
        <begin position="44"/>
        <end position="503"/>
    </location>
</feature>
<evidence type="ECO:0000256" key="3">
    <source>
        <dbReference type="ARBA" id="ARBA00022692"/>
    </source>
</evidence>
<dbReference type="PANTHER" id="PTHR23511">
    <property type="entry name" value="SYNAPTIC VESICLE GLYCOPROTEIN 2"/>
    <property type="match status" value="1"/>
</dbReference>
<dbReference type="SUPFAM" id="SSF103473">
    <property type="entry name" value="MFS general substrate transporter"/>
    <property type="match status" value="1"/>
</dbReference>
<sequence length="516" mass="55668">MYEPEGAACLMDQTKKYYTPDFIEHREYHETDLEEALQIAGVGKYQIWHCCLMVASLSSSLLEIVGTAFTLPAAACDLSLPYNLKGIITSVPNMGVILTAPLWGWAADSMGRKPVLLFTSAVAGTVSLAAAFTSSLAGFTICKFIASLFLSSPSSLGWAYMSEMLPKNRRDSIVLTCNGFLMMSSVLSPVIAWVILPSDWSYSDTDSVKPWRVLTASYALPLLITALLLTRASESPKFLMAKGKSRRALEVVKRIYSVNSGQPPERFYVTSIRSDDSERLMCSVSVDKWGSSGLDLLRPPHFKWLALTGFLMFGVFSLLNGLFLLAPDTINKVMSSESSTGTICMLAETPTNQTIACTDTMSAATFLIMVVTTILYSGLVMVIYLTPLNKKTLLVGMYAIVGAACLTAGLHENRVVAGVALSALQLTALGVGPLTVYAVHLFPTRLRGTAVGGVLMCGRAGSVVGATVAGYLLAEACSATFYGFTALLFLCAALSLWLPKHHSATRCSDLHEDTHR</sequence>
<feature type="transmembrane region" description="Helical" evidence="6">
    <location>
        <begin position="392"/>
        <end position="410"/>
    </location>
</feature>
<dbReference type="Gene3D" id="1.20.1250.20">
    <property type="entry name" value="MFS general substrate transporter like domains"/>
    <property type="match status" value="1"/>
</dbReference>
<dbReference type="InterPro" id="IPR036259">
    <property type="entry name" value="MFS_trans_sf"/>
</dbReference>
<dbReference type="PANTHER" id="PTHR23511:SF35">
    <property type="entry name" value="MAJOR FACILITATOR SUPERFAMILY (MFS) PROFILE DOMAIN-CONTAINING PROTEIN"/>
    <property type="match status" value="1"/>
</dbReference>
<evidence type="ECO:0000313" key="8">
    <source>
        <dbReference type="EMBL" id="CAH0399013.1"/>
    </source>
</evidence>
<protein>
    <recommendedName>
        <fullName evidence="7">Major facilitator superfamily (MFS) profile domain-containing protein</fullName>
    </recommendedName>
</protein>
<dbReference type="InterPro" id="IPR020846">
    <property type="entry name" value="MFS_dom"/>
</dbReference>
<keyword evidence="9" id="KW-1185">Reference proteome</keyword>
<accession>A0ABN8AT25</accession>
<feature type="transmembrane region" description="Helical" evidence="6">
    <location>
        <begin position="304"/>
        <end position="326"/>
    </location>
</feature>
<proteinExistence type="predicted"/>
<comment type="subcellular location">
    <subcellularLocation>
        <location evidence="1">Membrane</location>
        <topology evidence="1">Multi-pass membrane protein</topology>
    </subcellularLocation>
</comment>
<feature type="transmembrane region" description="Helical" evidence="6">
    <location>
        <begin position="479"/>
        <end position="498"/>
    </location>
</feature>
<feature type="transmembrane region" description="Helical" evidence="6">
    <location>
        <begin position="416"/>
        <end position="439"/>
    </location>
</feature>
<dbReference type="Pfam" id="PF07690">
    <property type="entry name" value="MFS_1"/>
    <property type="match status" value="1"/>
</dbReference>
<reference evidence="8" key="1">
    <citation type="submission" date="2021-12" db="EMBL/GenBank/DDBJ databases">
        <authorList>
            <person name="King R."/>
        </authorList>
    </citation>
    <scope>NUCLEOTIDE SEQUENCE</scope>
</reference>
<feature type="transmembrane region" description="Helical" evidence="6">
    <location>
        <begin position="173"/>
        <end position="196"/>
    </location>
</feature>
<evidence type="ECO:0000256" key="4">
    <source>
        <dbReference type="ARBA" id="ARBA00022989"/>
    </source>
</evidence>
<keyword evidence="4 6" id="KW-1133">Transmembrane helix</keyword>
<keyword evidence="5 6" id="KW-0472">Membrane</keyword>
<dbReference type="Proteomes" id="UP001153292">
    <property type="component" value="Chromosome 13"/>
</dbReference>
<keyword evidence="3 6" id="KW-0812">Transmembrane</keyword>
<evidence type="ECO:0000313" key="9">
    <source>
        <dbReference type="Proteomes" id="UP001153292"/>
    </source>
</evidence>
<feature type="transmembrane region" description="Helical" evidence="6">
    <location>
        <begin position="47"/>
        <end position="70"/>
    </location>
</feature>
<evidence type="ECO:0000256" key="2">
    <source>
        <dbReference type="ARBA" id="ARBA00022448"/>
    </source>
</evidence>
<gene>
    <name evidence="8" type="ORF">CHILSU_LOCUS2140</name>
</gene>
<dbReference type="EMBL" id="OU963906">
    <property type="protein sequence ID" value="CAH0399013.1"/>
    <property type="molecule type" value="Genomic_DNA"/>
</dbReference>
<feature type="transmembrane region" description="Helical" evidence="6">
    <location>
        <begin position="82"/>
        <end position="103"/>
    </location>
</feature>
<organism evidence="8 9">
    <name type="scientific">Chilo suppressalis</name>
    <name type="common">Asiatic rice borer moth</name>
    <dbReference type="NCBI Taxonomy" id="168631"/>
    <lineage>
        <taxon>Eukaryota</taxon>
        <taxon>Metazoa</taxon>
        <taxon>Ecdysozoa</taxon>
        <taxon>Arthropoda</taxon>
        <taxon>Hexapoda</taxon>
        <taxon>Insecta</taxon>
        <taxon>Pterygota</taxon>
        <taxon>Neoptera</taxon>
        <taxon>Endopterygota</taxon>
        <taxon>Lepidoptera</taxon>
        <taxon>Glossata</taxon>
        <taxon>Ditrysia</taxon>
        <taxon>Pyraloidea</taxon>
        <taxon>Crambidae</taxon>
        <taxon>Crambinae</taxon>
        <taxon>Chilo</taxon>
    </lineage>
</organism>
<evidence type="ECO:0000256" key="6">
    <source>
        <dbReference type="SAM" id="Phobius"/>
    </source>
</evidence>
<feature type="transmembrane region" description="Helical" evidence="6">
    <location>
        <begin position="211"/>
        <end position="230"/>
    </location>
</feature>
<feature type="transmembrane region" description="Helical" evidence="6">
    <location>
        <begin position="363"/>
        <end position="385"/>
    </location>
</feature>
<feature type="transmembrane region" description="Helical" evidence="6">
    <location>
        <begin position="451"/>
        <end position="473"/>
    </location>
</feature>
<evidence type="ECO:0000259" key="7">
    <source>
        <dbReference type="PROSITE" id="PS50850"/>
    </source>
</evidence>
<evidence type="ECO:0000256" key="5">
    <source>
        <dbReference type="ARBA" id="ARBA00023136"/>
    </source>
</evidence>
<feature type="transmembrane region" description="Helical" evidence="6">
    <location>
        <begin position="138"/>
        <end position="161"/>
    </location>
</feature>
<dbReference type="PROSITE" id="PS50850">
    <property type="entry name" value="MFS"/>
    <property type="match status" value="1"/>
</dbReference>
<feature type="transmembrane region" description="Helical" evidence="6">
    <location>
        <begin position="115"/>
        <end position="132"/>
    </location>
</feature>
<keyword evidence="2" id="KW-0813">Transport</keyword>
<evidence type="ECO:0000256" key="1">
    <source>
        <dbReference type="ARBA" id="ARBA00004141"/>
    </source>
</evidence>
<dbReference type="InterPro" id="IPR011701">
    <property type="entry name" value="MFS"/>
</dbReference>